<feature type="region of interest" description="Disordered" evidence="1">
    <location>
        <begin position="170"/>
        <end position="219"/>
    </location>
</feature>
<evidence type="ECO:0000313" key="2">
    <source>
        <dbReference type="EMBL" id="CAD7704181.1"/>
    </source>
</evidence>
<dbReference type="AlphaFoldDB" id="A0A8S1JAS3"/>
<organism evidence="2 3">
    <name type="scientific">Ostreobium quekettii</name>
    <dbReference type="NCBI Taxonomy" id="121088"/>
    <lineage>
        <taxon>Eukaryota</taxon>
        <taxon>Viridiplantae</taxon>
        <taxon>Chlorophyta</taxon>
        <taxon>core chlorophytes</taxon>
        <taxon>Ulvophyceae</taxon>
        <taxon>TCBD clade</taxon>
        <taxon>Bryopsidales</taxon>
        <taxon>Ostreobineae</taxon>
        <taxon>Ostreobiaceae</taxon>
        <taxon>Ostreobium</taxon>
    </lineage>
</organism>
<reference evidence="2" key="1">
    <citation type="submission" date="2020-12" db="EMBL/GenBank/DDBJ databases">
        <authorList>
            <person name="Iha C."/>
        </authorList>
    </citation>
    <scope>NUCLEOTIDE SEQUENCE</scope>
</reference>
<evidence type="ECO:0000313" key="3">
    <source>
        <dbReference type="Proteomes" id="UP000708148"/>
    </source>
</evidence>
<feature type="region of interest" description="Disordered" evidence="1">
    <location>
        <begin position="353"/>
        <end position="422"/>
    </location>
</feature>
<evidence type="ECO:0000256" key="1">
    <source>
        <dbReference type="SAM" id="MobiDB-lite"/>
    </source>
</evidence>
<gene>
    <name evidence="2" type="ORF">OSTQU699_LOCUS9538</name>
</gene>
<keyword evidence="3" id="KW-1185">Reference proteome</keyword>
<dbReference type="EMBL" id="CAJHUC010002682">
    <property type="protein sequence ID" value="CAD7704181.1"/>
    <property type="molecule type" value="Genomic_DNA"/>
</dbReference>
<feature type="compositionally biased region" description="Basic and acidic residues" evidence="1">
    <location>
        <begin position="174"/>
        <end position="184"/>
    </location>
</feature>
<accession>A0A8S1JAS3</accession>
<protein>
    <submittedName>
        <fullName evidence="2">Uncharacterized protein</fullName>
    </submittedName>
</protein>
<feature type="region of interest" description="Disordered" evidence="1">
    <location>
        <begin position="54"/>
        <end position="105"/>
    </location>
</feature>
<name>A0A8S1JAS3_9CHLO</name>
<dbReference type="OrthoDB" id="541337at2759"/>
<dbReference type="Proteomes" id="UP000708148">
    <property type="component" value="Unassembled WGS sequence"/>
</dbReference>
<proteinExistence type="predicted"/>
<sequence length="422" mass="45031">MSLEEYISQMRTTPARKNSFTGLKNGRWALSVRHSVSTEDDNASKSQIVAGALLSDASDGEHSKTELESWSGNNDSAQGTLLHTHSPSTISSPSPPPDPNGEIQGAKFRHAMCNGLDLRPATALHPTHPTYATSAVGDLGQSYGVGATKEVDLGSLSAQLFFPFPRASGHKPAVGHESHWDKRQANVWARPSTARPASRKSRSSCQLEVPDGGLEGHRSDEGAALAAQSVNGAEMSSQGGCLMGESRQERAWGKKGSILAGRNIHSAKPSLRADADMDPSVWDGQACAQRPPSRQKPPPEALHLFSPQAFVNADAKGISGRPQTTMSIVRGHSRPFSGPNSCKTLAVDLHHSEEGNAARPPSRQRPPPESLGLGHCKDGAPVSKRVPRSFRQIFASDDSEEEQGTEKGDASPELSRTNDAWS</sequence>
<feature type="compositionally biased region" description="Polar residues" evidence="1">
    <location>
        <begin position="68"/>
        <end position="85"/>
    </location>
</feature>
<comment type="caution">
    <text evidence="2">The sequence shown here is derived from an EMBL/GenBank/DDBJ whole genome shotgun (WGS) entry which is preliminary data.</text>
</comment>